<evidence type="ECO:0000313" key="2">
    <source>
        <dbReference type="EMBL" id="KKN72308.1"/>
    </source>
</evidence>
<sequence length="71" mass="8127">MSKREGQLEYEAEIAEAKSNCAVRKLKEAQKDLEEAKALVDKRLKELNELRKVEDKAWDRADPRTPASIDA</sequence>
<dbReference type="AlphaFoldDB" id="A0A0F9W2P9"/>
<evidence type="ECO:0000256" key="1">
    <source>
        <dbReference type="SAM" id="Coils"/>
    </source>
</evidence>
<organism evidence="2">
    <name type="scientific">marine sediment metagenome</name>
    <dbReference type="NCBI Taxonomy" id="412755"/>
    <lineage>
        <taxon>unclassified sequences</taxon>
        <taxon>metagenomes</taxon>
        <taxon>ecological metagenomes</taxon>
    </lineage>
</organism>
<keyword evidence="1" id="KW-0175">Coiled coil</keyword>
<dbReference type="EMBL" id="LAZR01000365">
    <property type="protein sequence ID" value="KKN72308.1"/>
    <property type="molecule type" value="Genomic_DNA"/>
</dbReference>
<accession>A0A0F9W2P9</accession>
<gene>
    <name evidence="2" type="ORF">LCGC14_0412590</name>
</gene>
<name>A0A0F9W2P9_9ZZZZ</name>
<reference evidence="2" key="1">
    <citation type="journal article" date="2015" name="Nature">
        <title>Complex archaea that bridge the gap between prokaryotes and eukaryotes.</title>
        <authorList>
            <person name="Spang A."/>
            <person name="Saw J.H."/>
            <person name="Jorgensen S.L."/>
            <person name="Zaremba-Niedzwiedzka K."/>
            <person name="Martijn J."/>
            <person name="Lind A.E."/>
            <person name="van Eijk R."/>
            <person name="Schleper C."/>
            <person name="Guy L."/>
            <person name="Ettema T.J."/>
        </authorList>
    </citation>
    <scope>NUCLEOTIDE SEQUENCE</scope>
</reference>
<protein>
    <submittedName>
        <fullName evidence="2">Uncharacterized protein</fullName>
    </submittedName>
</protein>
<comment type="caution">
    <text evidence="2">The sequence shown here is derived from an EMBL/GenBank/DDBJ whole genome shotgun (WGS) entry which is preliminary data.</text>
</comment>
<proteinExistence type="predicted"/>
<feature type="coiled-coil region" evidence="1">
    <location>
        <begin position="12"/>
        <end position="53"/>
    </location>
</feature>